<dbReference type="AlphaFoldDB" id="A0A7G8TAW9"/>
<protein>
    <submittedName>
        <fullName evidence="1">Uncharacterized protein</fullName>
    </submittedName>
</protein>
<proteinExistence type="predicted"/>
<organism evidence="1 2">
    <name type="scientific">Caproicibacter fermentans</name>
    <dbReference type="NCBI Taxonomy" id="2576756"/>
    <lineage>
        <taxon>Bacteria</taxon>
        <taxon>Bacillati</taxon>
        <taxon>Bacillota</taxon>
        <taxon>Clostridia</taxon>
        <taxon>Eubacteriales</taxon>
        <taxon>Acutalibacteraceae</taxon>
        <taxon>Caproicibacter</taxon>
    </lineage>
</organism>
<dbReference type="KEGG" id="cfem:HCR03_19500"/>
<reference evidence="1 2" key="1">
    <citation type="submission" date="2020-08" db="EMBL/GenBank/DDBJ databases">
        <title>The isolate Caproiciproducens sp. 7D4C2 produces n-caproate at mildly acidic conditions from hexoses: genome and rBOX comparison with related strains and chain-elongating bacteria.</title>
        <authorList>
            <person name="Esquivel-Elizondo S."/>
            <person name="Bagci C."/>
            <person name="Temovska M."/>
            <person name="Jeon B.S."/>
            <person name="Bessarab I."/>
            <person name="Williams R.B.H."/>
            <person name="Huson D.H."/>
            <person name="Angenent L.T."/>
        </authorList>
    </citation>
    <scope>NUCLEOTIDE SEQUENCE [LARGE SCALE GENOMIC DNA]</scope>
    <source>
        <strain evidence="1 2">7D4C2</strain>
    </source>
</reference>
<accession>A0A7G8TAW9</accession>
<evidence type="ECO:0000313" key="2">
    <source>
        <dbReference type="Proteomes" id="UP000515909"/>
    </source>
</evidence>
<dbReference type="RefSeq" id="WP_187036054.1">
    <property type="nucleotide sequence ID" value="NZ_CP060286.1"/>
</dbReference>
<dbReference type="EMBL" id="CP060286">
    <property type="protein sequence ID" value="QNK40760.1"/>
    <property type="molecule type" value="Genomic_DNA"/>
</dbReference>
<evidence type="ECO:0000313" key="1">
    <source>
        <dbReference type="EMBL" id="QNK40760.1"/>
    </source>
</evidence>
<gene>
    <name evidence="1" type="ORF">HCR03_19500</name>
</gene>
<dbReference type="Proteomes" id="UP000515909">
    <property type="component" value="Chromosome"/>
</dbReference>
<sequence>MMGKEETVMSFTQDQETALECIRGLTYYAMERQADNLTHLNPTEFHIHLENRNAKIRNMIIHLSRFWGLSTNLETEILKPFDDNICSAHCPAKIEIAGADHQKAVVSGLSRYADELIRTVDARSELMQVRNLLEDIAAYLPWNVFYQKAEPLRDQIDFSLASATARQNILFTHILLGAETGPAGSDFLSGAMEDEEGIRGTELFENLKTQHPEIRNWHTICTLYRCGNGLELPRNASSLDLQIMREKGENFLDLKGVTCCRMPIEFDMYLDEFPSYDSHSQKLNM</sequence>
<name>A0A7G8TAW9_9FIRM</name>